<accession>A0AAV4ZSZ7</accession>
<keyword evidence="3" id="KW-1185">Reference proteome</keyword>
<reference evidence="2" key="2">
    <citation type="submission" date="2021-08" db="EMBL/GenBank/DDBJ databases">
        <authorList>
            <person name="Tani A."/>
            <person name="Ola A."/>
            <person name="Ogura Y."/>
            <person name="Katsura K."/>
            <person name="Hayashi T."/>
        </authorList>
    </citation>
    <scope>NUCLEOTIDE SEQUENCE</scope>
    <source>
        <strain evidence="2">DSM 16372</strain>
    </source>
</reference>
<evidence type="ECO:0000313" key="3">
    <source>
        <dbReference type="Proteomes" id="UP001055247"/>
    </source>
</evidence>
<reference evidence="2" key="1">
    <citation type="journal article" date="2016" name="Front. Microbiol.">
        <title>Genome Sequence of the Piezophilic, Mesophilic Sulfate-Reducing Bacterium Desulfovibrio indicus J2T.</title>
        <authorList>
            <person name="Cao J."/>
            <person name="Maignien L."/>
            <person name="Shao Z."/>
            <person name="Alain K."/>
            <person name="Jebbar M."/>
        </authorList>
    </citation>
    <scope>NUCLEOTIDE SEQUENCE</scope>
    <source>
        <strain evidence="2">DSM 16372</strain>
    </source>
</reference>
<gene>
    <name evidence="2" type="ORF">BHAOGJBA_4485</name>
</gene>
<evidence type="ECO:0000256" key="1">
    <source>
        <dbReference type="SAM" id="MobiDB-lite"/>
    </source>
</evidence>
<sequence>MSIHVCVRVYANGEAKETVRDAEGLASWLDYNRGARPGNALFVDGVCEEGDEGYLNRAALEIVAAELASETQAGHVRTPVALSGGRYPDDRPRRSFRLRASATPAVV</sequence>
<proteinExistence type="predicted"/>
<name>A0AAV4ZSZ7_9HYPH</name>
<organism evidence="2 3">
    <name type="scientific">Methylobacterium hispanicum</name>
    <dbReference type="NCBI Taxonomy" id="270350"/>
    <lineage>
        <taxon>Bacteria</taxon>
        <taxon>Pseudomonadati</taxon>
        <taxon>Pseudomonadota</taxon>
        <taxon>Alphaproteobacteria</taxon>
        <taxon>Hyphomicrobiales</taxon>
        <taxon>Methylobacteriaceae</taxon>
        <taxon>Methylobacterium</taxon>
    </lineage>
</organism>
<feature type="region of interest" description="Disordered" evidence="1">
    <location>
        <begin position="79"/>
        <end position="107"/>
    </location>
</feature>
<evidence type="ECO:0000313" key="2">
    <source>
        <dbReference type="EMBL" id="GJD90941.1"/>
    </source>
</evidence>
<dbReference type="EMBL" id="BPQO01000022">
    <property type="protein sequence ID" value="GJD90941.1"/>
    <property type="molecule type" value="Genomic_DNA"/>
</dbReference>
<comment type="caution">
    <text evidence="2">The sequence shown here is derived from an EMBL/GenBank/DDBJ whole genome shotgun (WGS) entry which is preliminary data.</text>
</comment>
<dbReference type="AlphaFoldDB" id="A0AAV4ZSZ7"/>
<dbReference type="Proteomes" id="UP001055247">
    <property type="component" value="Unassembled WGS sequence"/>
</dbReference>
<protein>
    <submittedName>
        <fullName evidence="2">Uncharacterized protein</fullName>
    </submittedName>
</protein>
<dbReference type="RefSeq" id="WP_238231126.1">
    <property type="nucleotide sequence ID" value="NZ_BPQO01000022.1"/>
</dbReference>